<dbReference type="AlphaFoldDB" id="A0A1W0X5F3"/>
<comment type="caution">
    <text evidence="2">The sequence shown here is derived from an EMBL/GenBank/DDBJ whole genome shotgun (WGS) entry which is preliminary data.</text>
</comment>
<feature type="region of interest" description="Disordered" evidence="1">
    <location>
        <begin position="195"/>
        <end position="232"/>
    </location>
</feature>
<evidence type="ECO:0000256" key="1">
    <source>
        <dbReference type="SAM" id="MobiDB-lite"/>
    </source>
</evidence>
<dbReference type="EMBL" id="MTYJ01000015">
    <property type="protein sequence ID" value="OQV22725.1"/>
    <property type="molecule type" value="Genomic_DNA"/>
</dbReference>
<dbReference type="OrthoDB" id="10067593at2759"/>
<feature type="region of interest" description="Disordered" evidence="1">
    <location>
        <begin position="40"/>
        <end position="62"/>
    </location>
</feature>
<evidence type="ECO:0000313" key="2">
    <source>
        <dbReference type="EMBL" id="OQV22725.1"/>
    </source>
</evidence>
<evidence type="ECO:0000313" key="3">
    <source>
        <dbReference type="Proteomes" id="UP000192578"/>
    </source>
</evidence>
<dbReference type="Proteomes" id="UP000192578">
    <property type="component" value="Unassembled WGS sequence"/>
</dbReference>
<protein>
    <submittedName>
        <fullName evidence="2">Uncharacterized protein</fullName>
    </submittedName>
</protein>
<name>A0A1W0X5F3_HYPEX</name>
<feature type="compositionally biased region" description="Basic and acidic residues" evidence="1">
    <location>
        <begin position="220"/>
        <end position="232"/>
    </location>
</feature>
<keyword evidence="3" id="KW-1185">Reference proteome</keyword>
<organism evidence="2 3">
    <name type="scientific">Hypsibius exemplaris</name>
    <name type="common">Freshwater tardigrade</name>
    <dbReference type="NCBI Taxonomy" id="2072580"/>
    <lineage>
        <taxon>Eukaryota</taxon>
        <taxon>Metazoa</taxon>
        <taxon>Ecdysozoa</taxon>
        <taxon>Tardigrada</taxon>
        <taxon>Eutardigrada</taxon>
        <taxon>Parachela</taxon>
        <taxon>Hypsibioidea</taxon>
        <taxon>Hypsibiidae</taxon>
        <taxon>Hypsibius</taxon>
    </lineage>
</organism>
<accession>A0A1W0X5F3</accession>
<gene>
    <name evidence="2" type="ORF">BV898_03165</name>
</gene>
<reference evidence="3" key="1">
    <citation type="submission" date="2017-01" db="EMBL/GenBank/DDBJ databases">
        <title>Comparative genomics of anhydrobiosis in the tardigrade Hypsibius dujardini.</title>
        <authorList>
            <person name="Yoshida Y."/>
            <person name="Koutsovoulos G."/>
            <person name="Laetsch D."/>
            <person name="Stevens L."/>
            <person name="Kumar S."/>
            <person name="Horikawa D."/>
            <person name="Ishino K."/>
            <person name="Komine S."/>
            <person name="Tomita M."/>
            <person name="Blaxter M."/>
            <person name="Arakawa K."/>
        </authorList>
    </citation>
    <scope>NUCLEOTIDE SEQUENCE [LARGE SCALE GENOMIC DNA]</scope>
    <source>
        <strain evidence="3">Z151</strain>
    </source>
</reference>
<sequence length="232" mass="25684">MAPPPSRRSPAIGRARKSGLLVAEKPKRKAISKLDKLAAKGKGGGAKLKGASEASKASKKATVDLSTFPPVEEVKPLHLTFDAWLLQNLTAKQRSAVTKEFREKANKVGNSLLALAAAKKELVETDAKVAQLEETYGRTMKIQDVWRYQERAGLAAIIGQDPQAVMNAPHHFKDEERLMFMSVFPRPGVVPEGKTVVQETRSNSPRKEPPLTRTRMQMMKTRDERLSTDDED</sequence>
<proteinExistence type="predicted"/>